<proteinExistence type="predicted"/>
<dbReference type="Proteomes" id="UP000244773">
    <property type="component" value="Segment"/>
</dbReference>
<sequence length="127" mass="14951">MKIRNYLSLSACVFFFFTKNIEMILTVAASRPMMSLMSSKMEADKKHLKKVHDKLKGIAKEERQYAEKQYRWIVRQHSRTQSVFKKLMEEIKLEMNDHEDLEASCDEEIDNLDVLSGMKVDDDEDAK</sequence>
<accession>A0A2P0VMN9</accession>
<evidence type="ECO:0000313" key="2">
    <source>
        <dbReference type="Proteomes" id="UP000244773"/>
    </source>
</evidence>
<name>A0A2P0VMN9_9VIRU</name>
<gene>
    <name evidence="1" type="ORF">TetV_061</name>
</gene>
<keyword evidence="2" id="KW-1185">Reference proteome</keyword>
<evidence type="ECO:0000313" key="1">
    <source>
        <dbReference type="EMBL" id="AUF82153.1"/>
    </source>
</evidence>
<reference evidence="1" key="1">
    <citation type="journal article" date="2018" name="Virology">
        <title>A giant virus infecting green algae encodes key fermentation genes.</title>
        <authorList>
            <person name="Schvarcz C.R."/>
            <person name="Steward G.F."/>
        </authorList>
    </citation>
    <scope>NUCLEOTIDE SEQUENCE [LARGE SCALE GENOMIC DNA]</scope>
</reference>
<organism evidence="1">
    <name type="scientific">Tetraselmis virus 1</name>
    <dbReference type="NCBI Taxonomy" id="2060617"/>
    <lineage>
        <taxon>Viruses</taxon>
        <taxon>Varidnaviria</taxon>
        <taxon>Bamfordvirae</taxon>
        <taxon>Nucleocytoviricota</taxon>
        <taxon>Megaviricetes</taxon>
        <taxon>Imitervirales</taxon>
        <taxon>Allomimiviridae</taxon>
        <taxon>Oceanusvirus</taxon>
        <taxon>Oceanusvirus kaneohense</taxon>
    </lineage>
</organism>
<dbReference type="EMBL" id="KY322437">
    <property type="protein sequence ID" value="AUF82153.1"/>
    <property type="molecule type" value="Genomic_DNA"/>
</dbReference>
<protein>
    <submittedName>
        <fullName evidence="1">Uncharacterized protein</fullName>
    </submittedName>
</protein>